<dbReference type="STRING" id="623744.A0A553PXS5"/>
<accession>A0A553PXS5</accession>
<dbReference type="Proteomes" id="UP000316079">
    <property type="component" value="Unassembled WGS sequence"/>
</dbReference>
<feature type="region of interest" description="Disordered" evidence="1">
    <location>
        <begin position="1"/>
        <end position="28"/>
    </location>
</feature>
<dbReference type="AlphaFoldDB" id="A0A553PXS5"/>
<organism evidence="2 3">
    <name type="scientific">Danionella cerebrum</name>
    <dbReference type="NCBI Taxonomy" id="2873325"/>
    <lineage>
        <taxon>Eukaryota</taxon>
        <taxon>Metazoa</taxon>
        <taxon>Chordata</taxon>
        <taxon>Craniata</taxon>
        <taxon>Vertebrata</taxon>
        <taxon>Euteleostomi</taxon>
        <taxon>Actinopterygii</taxon>
        <taxon>Neopterygii</taxon>
        <taxon>Teleostei</taxon>
        <taxon>Ostariophysi</taxon>
        <taxon>Cypriniformes</taxon>
        <taxon>Danionidae</taxon>
        <taxon>Danioninae</taxon>
        <taxon>Danionella</taxon>
    </lineage>
</organism>
<dbReference type="OrthoDB" id="5371837at2759"/>
<evidence type="ECO:0000256" key="1">
    <source>
        <dbReference type="SAM" id="MobiDB-lite"/>
    </source>
</evidence>
<comment type="caution">
    <text evidence="2">The sequence shown here is derived from an EMBL/GenBank/DDBJ whole genome shotgun (WGS) entry which is preliminary data.</text>
</comment>
<name>A0A553PXS5_9TELE</name>
<gene>
    <name evidence="2" type="ORF">DNTS_020807</name>
</gene>
<evidence type="ECO:0000313" key="3">
    <source>
        <dbReference type="Proteomes" id="UP000316079"/>
    </source>
</evidence>
<evidence type="ECO:0000313" key="2">
    <source>
        <dbReference type="EMBL" id="TRY82491.1"/>
    </source>
</evidence>
<reference evidence="2 3" key="1">
    <citation type="journal article" date="2019" name="Sci. Data">
        <title>Hybrid genome assembly and annotation of Danionella translucida.</title>
        <authorList>
            <person name="Kadobianskyi M."/>
            <person name="Schulze L."/>
            <person name="Schuelke M."/>
            <person name="Judkewitz B."/>
        </authorList>
    </citation>
    <scope>NUCLEOTIDE SEQUENCE [LARGE SCALE GENOMIC DNA]</scope>
    <source>
        <strain evidence="2 3">Bolton</strain>
    </source>
</reference>
<proteinExistence type="predicted"/>
<keyword evidence="3" id="KW-1185">Reference proteome</keyword>
<sequence>MATLVDSAETPAPFGGLSSLRNTSPTASAHHFDEGKYYLLVVIGELVTDQHLKCAIADIEKETCKRKAAPPWYQRVHFISYQKDQVAHPLIPILPITS</sequence>
<dbReference type="EMBL" id="SRMA01026551">
    <property type="protein sequence ID" value="TRY82491.1"/>
    <property type="molecule type" value="Genomic_DNA"/>
</dbReference>
<protein>
    <submittedName>
        <fullName evidence="2">Uncharacterized protein</fullName>
    </submittedName>
</protein>